<dbReference type="EMBL" id="JACHHU010000031">
    <property type="protein sequence ID" value="MBB6544538.1"/>
    <property type="molecule type" value="Genomic_DNA"/>
</dbReference>
<keyword evidence="2" id="KW-1185">Reference proteome</keyword>
<accession>A0A7X0NJH5</accession>
<organism evidence="1 2">
    <name type="scientific">Thalassotalea piscium</name>
    <dbReference type="NCBI Taxonomy" id="1230533"/>
    <lineage>
        <taxon>Bacteria</taxon>
        <taxon>Pseudomonadati</taxon>
        <taxon>Pseudomonadota</taxon>
        <taxon>Gammaproteobacteria</taxon>
        <taxon>Alteromonadales</taxon>
        <taxon>Colwelliaceae</taxon>
        <taxon>Thalassotalea</taxon>
    </lineage>
</organism>
<evidence type="ECO:0000313" key="2">
    <source>
        <dbReference type="Proteomes" id="UP000537141"/>
    </source>
</evidence>
<sequence length="92" mass="10784">MSKKAIKKLVEKHQNLIHSEELKVSSHVQREEDEWYINTVMIENVSAPFKYKRRKKYQTLTGNLVNITYYPATESIAGMDIEVMKVVRIKVS</sequence>
<protein>
    <submittedName>
        <fullName evidence="1">Uncharacterized protein</fullName>
    </submittedName>
</protein>
<gene>
    <name evidence="1" type="ORF">HNQ55_003071</name>
</gene>
<evidence type="ECO:0000313" key="1">
    <source>
        <dbReference type="EMBL" id="MBB6544538.1"/>
    </source>
</evidence>
<proteinExistence type="predicted"/>
<dbReference type="RefSeq" id="WP_184425743.1">
    <property type="nucleotide sequence ID" value="NZ_AP027362.1"/>
</dbReference>
<dbReference type="Proteomes" id="UP000537141">
    <property type="component" value="Unassembled WGS sequence"/>
</dbReference>
<reference evidence="1 2" key="1">
    <citation type="submission" date="2020-08" db="EMBL/GenBank/DDBJ databases">
        <title>Genomic Encyclopedia of Type Strains, Phase IV (KMG-IV): sequencing the most valuable type-strain genomes for metagenomic binning, comparative biology and taxonomic classification.</title>
        <authorList>
            <person name="Goeker M."/>
        </authorList>
    </citation>
    <scope>NUCLEOTIDE SEQUENCE [LARGE SCALE GENOMIC DNA]</scope>
    <source>
        <strain evidence="1 2">DSM 26287</strain>
    </source>
</reference>
<dbReference type="AlphaFoldDB" id="A0A7X0NJH5"/>
<name>A0A7X0NJH5_9GAMM</name>
<comment type="caution">
    <text evidence="1">The sequence shown here is derived from an EMBL/GenBank/DDBJ whole genome shotgun (WGS) entry which is preliminary data.</text>
</comment>